<dbReference type="Pfam" id="PF17653">
    <property type="entry name" value="DUF5522"/>
    <property type="match status" value="1"/>
</dbReference>
<evidence type="ECO:0000313" key="1">
    <source>
        <dbReference type="EMBL" id="JAA67902.1"/>
    </source>
</evidence>
<dbReference type="PANTHER" id="PTHR21037:SF2">
    <property type="entry name" value="SIMILAR TO NOVEL PROTEIN"/>
    <property type="match status" value="1"/>
</dbReference>
<protein>
    <submittedName>
        <fullName evidence="1">Putative ribosomal protein</fullName>
    </submittedName>
</protein>
<keyword evidence="1" id="KW-0689">Ribosomal protein</keyword>
<dbReference type="PANTHER" id="PTHR21037">
    <property type="entry name" value="39S RIBOSOMAL PROTEIN L14, MITOCHONDRIAL"/>
    <property type="match status" value="1"/>
</dbReference>
<dbReference type="InterPro" id="IPR040807">
    <property type="entry name" value="DUF5522"/>
</dbReference>
<organism evidence="1">
    <name type="scientific">Ixodes ricinus</name>
    <name type="common">Common tick</name>
    <name type="synonym">Acarus ricinus</name>
    <dbReference type="NCBI Taxonomy" id="34613"/>
    <lineage>
        <taxon>Eukaryota</taxon>
        <taxon>Metazoa</taxon>
        <taxon>Ecdysozoa</taxon>
        <taxon>Arthropoda</taxon>
        <taxon>Chelicerata</taxon>
        <taxon>Arachnida</taxon>
        <taxon>Acari</taxon>
        <taxon>Parasitiformes</taxon>
        <taxon>Ixodida</taxon>
        <taxon>Ixodoidea</taxon>
        <taxon>Ixodidae</taxon>
        <taxon>Ixodinae</taxon>
        <taxon>Ixodes</taxon>
    </lineage>
</organism>
<proteinExistence type="evidence at transcript level"/>
<dbReference type="GO" id="GO:0005840">
    <property type="term" value="C:ribosome"/>
    <property type="evidence" value="ECO:0007669"/>
    <property type="project" value="UniProtKB-KW"/>
</dbReference>
<keyword evidence="1" id="KW-0687">Ribonucleoprotein</keyword>
<reference evidence="1" key="1">
    <citation type="submission" date="2012-12" db="EMBL/GenBank/DDBJ databases">
        <title>Identification and characterization of a phenylalanine ammonia-lyase gene family in Isatis indigotica Fort.</title>
        <authorList>
            <person name="Liu Q."/>
            <person name="Chen J."/>
            <person name="Zhou X."/>
            <person name="Di P."/>
            <person name="Xiao Y."/>
            <person name="Xuan H."/>
            <person name="Zhang L."/>
            <person name="Chen W."/>
        </authorList>
    </citation>
    <scope>NUCLEOTIDE SEQUENCE</scope>
    <source>
        <tissue evidence="1">Salivary gland</tissue>
    </source>
</reference>
<dbReference type="EMBL" id="GADI01005906">
    <property type="protein sequence ID" value="JAA67902.1"/>
    <property type="molecule type" value="mRNA"/>
</dbReference>
<name>A0A0K8R9Q8_IXORI</name>
<dbReference type="AlphaFoldDB" id="A0A0K8R9Q8"/>
<sequence length="151" mass="17715">MLTLRQKLLFLPGQTSYLWICSDTFWTNKEEEASLNPGPKNEKERLQKVQEYLQLFDHQDSSLRRGKWTELEDMIYRAHKTAVKSSQTSYTDPGTGFKVFTGLFHYLRGYCCGCGCRHCPYQHVNAKDEVREKMVFNSAFYVPRVKKLSEE</sequence>
<accession>A0A0K8R9Q8</accession>